<gene>
    <name evidence="6" type="ORF">AUP44_11805</name>
</gene>
<dbReference type="InterPro" id="IPR014757">
    <property type="entry name" value="Tscrpt_reg_IclR_C"/>
</dbReference>
<organism evidence="6 7">
    <name type="scientific">Tistrella mobilis</name>
    <dbReference type="NCBI Taxonomy" id="171437"/>
    <lineage>
        <taxon>Bacteria</taxon>
        <taxon>Pseudomonadati</taxon>
        <taxon>Pseudomonadota</taxon>
        <taxon>Alphaproteobacteria</taxon>
        <taxon>Geminicoccales</taxon>
        <taxon>Geminicoccaceae</taxon>
        <taxon>Tistrella</taxon>
    </lineage>
</organism>
<dbReference type="InterPro" id="IPR036390">
    <property type="entry name" value="WH_DNA-bd_sf"/>
</dbReference>
<dbReference type="SUPFAM" id="SSF55781">
    <property type="entry name" value="GAF domain-like"/>
    <property type="match status" value="1"/>
</dbReference>
<reference evidence="6 7" key="1">
    <citation type="submission" date="2015-12" db="EMBL/GenBank/DDBJ databases">
        <title>Genome sequence of Tistrella mobilis MCCC 1A02139.</title>
        <authorList>
            <person name="Lu L."/>
            <person name="Lai Q."/>
            <person name="Shao Z."/>
            <person name="Qian P."/>
        </authorList>
    </citation>
    <scope>NUCLEOTIDE SEQUENCE [LARGE SCALE GENOMIC DNA]</scope>
    <source>
        <strain evidence="6 7">MCCC 1A02139</strain>
    </source>
</reference>
<evidence type="ECO:0000256" key="2">
    <source>
        <dbReference type="ARBA" id="ARBA00023125"/>
    </source>
</evidence>
<keyword evidence="2" id="KW-0238">DNA-binding</keyword>
<dbReference type="GO" id="GO:0045892">
    <property type="term" value="P:negative regulation of DNA-templated transcription"/>
    <property type="evidence" value="ECO:0007669"/>
    <property type="project" value="TreeGrafter"/>
</dbReference>
<proteinExistence type="predicted"/>
<dbReference type="InterPro" id="IPR029016">
    <property type="entry name" value="GAF-like_dom_sf"/>
</dbReference>
<accession>A0A162K7K3</accession>
<dbReference type="InterPro" id="IPR005471">
    <property type="entry name" value="Tscrpt_reg_IclR_N"/>
</dbReference>
<evidence type="ECO:0000313" key="7">
    <source>
        <dbReference type="Proteomes" id="UP000075787"/>
    </source>
</evidence>
<dbReference type="Pfam" id="PF09339">
    <property type="entry name" value="HTH_IclR"/>
    <property type="match status" value="1"/>
</dbReference>
<dbReference type="PANTHER" id="PTHR30136:SF35">
    <property type="entry name" value="HTH-TYPE TRANSCRIPTIONAL REGULATOR RV1719"/>
    <property type="match status" value="1"/>
</dbReference>
<dbReference type="Gene3D" id="1.10.10.10">
    <property type="entry name" value="Winged helix-like DNA-binding domain superfamily/Winged helix DNA-binding domain"/>
    <property type="match status" value="1"/>
</dbReference>
<dbReference type="SMART" id="SM00346">
    <property type="entry name" value="HTH_ICLR"/>
    <property type="match status" value="1"/>
</dbReference>
<dbReference type="GO" id="GO:0003700">
    <property type="term" value="F:DNA-binding transcription factor activity"/>
    <property type="evidence" value="ECO:0007669"/>
    <property type="project" value="TreeGrafter"/>
</dbReference>
<dbReference type="OrthoDB" id="6057486at2"/>
<dbReference type="Proteomes" id="UP000075787">
    <property type="component" value="Unassembled WGS sequence"/>
</dbReference>
<dbReference type="InterPro" id="IPR050707">
    <property type="entry name" value="HTH_MetabolicPath_Reg"/>
</dbReference>
<evidence type="ECO:0000313" key="6">
    <source>
        <dbReference type="EMBL" id="KYO50642.1"/>
    </source>
</evidence>
<evidence type="ECO:0000256" key="1">
    <source>
        <dbReference type="ARBA" id="ARBA00023015"/>
    </source>
</evidence>
<protein>
    <recommendedName>
        <fullName evidence="8">IclR family transcriptional regulator</fullName>
    </recommendedName>
</protein>
<feature type="domain" description="HTH iclR-type" evidence="4">
    <location>
        <begin position="48"/>
        <end position="110"/>
    </location>
</feature>
<dbReference type="Pfam" id="PF01614">
    <property type="entry name" value="IclR_C"/>
    <property type="match status" value="1"/>
</dbReference>
<evidence type="ECO:0000259" key="4">
    <source>
        <dbReference type="PROSITE" id="PS51077"/>
    </source>
</evidence>
<evidence type="ECO:0008006" key="8">
    <source>
        <dbReference type="Google" id="ProtNLM"/>
    </source>
</evidence>
<evidence type="ECO:0000259" key="5">
    <source>
        <dbReference type="PROSITE" id="PS51078"/>
    </source>
</evidence>
<keyword evidence="3" id="KW-0804">Transcription</keyword>
<feature type="domain" description="IclR-ED" evidence="5">
    <location>
        <begin position="111"/>
        <end position="293"/>
    </location>
</feature>
<dbReference type="PROSITE" id="PS51078">
    <property type="entry name" value="ICLR_ED"/>
    <property type="match status" value="1"/>
</dbReference>
<dbReference type="EMBL" id="LPZR01000194">
    <property type="protein sequence ID" value="KYO50642.1"/>
    <property type="molecule type" value="Genomic_DNA"/>
</dbReference>
<comment type="caution">
    <text evidence="6">The sequence shown here is derived from an EMBL/GenBank/DDBJ whole genome shotgun (WGS) entry which is preliminary data.</text>
</comment>
<dbReference type="PANTHER" id="PTHR30136">
    <property type="entry name" value="HELIX-TURN-HELIX TRANSCRIPTIONAL REGULATOR, ICLR FAMILY"/>
    <property type="match status" value="1"/>
</dbReference>
<dbReference type="PROSITE" id="PS51077">
    <property type="entry name" value="HTH_ICLR"/>
    <property type="match status" value="1"/>
</dbReference>
<dbReference type="GO" id="GO:0003677">
    <property type="term" value="F:DNA binding"/>
    <property type="evidence" value="ECO:0007669"/>
    <property type="project" value="UniProtKB-KW"/>
</dbReference>
<dbReference type="Gene3D" id="3.30.450.40">
    <property type="match status" value="1"/>
</dbReference>
<keyword evidence="1" id="KW-0805">Transcription regulation</keyword>
<name>A0A162K7K3_9PROT</name>
<evidence type="ECO:0000256" key="3">
    <source>
        <dbReference type="ARBA" id="ARBA00023163"/>
    </source>
</evidence>
<dbReference type="SUPFAM" id="SSF46785">
    <property type="entry name" value="Winged helix' DNA-binding domain"/>
    <property type="match status" value="1"/>
</dbReference>
<sequence>MTADAIPAERPVWVKVAGMKANARMGDEPETTVAGGETAGSDSGPTTVRAVLRAVQVLRAFTVVEPWATLTEVVARTGLDKATTRRLLVTLIEAGLVVQDRETHRYALSLAMIELSSAVPDNLGLRKAAAPILTDLAREIDGTTFLSIYREHSALCLEKFHHDRSIQVRWWAVGGALPANVGGAPKLLLAFQPSAEIERAIGQGLSRLTPHSITDADAFREELGRIRTQGHVIAVDDVVEGLAAMAAPVRDRDGRVIAAVSLAGLTPHIAGSRAAANLAALLDAARRISQSVG</sequence>
<dbReference type="InterPro" id="IPR036388">
    <property type="entry name" value="WH-like_DNA-bd_sf"/>
</dbReference>
<dbReference type="AlphaFoldDB" id="A0A162K7K3"/>